<proteinExistence type="predicted"/>
<evidence type="ECO:0000313" key="2">
    <source>
        <dbReference type="EMBL" id="GBP73620.1"/>
    </source>
</evidence>
<keyword evidence="3" id="KW-1185">Reference proteome</keyword>
<dbReference type="EMBL" id="BGZK01001180">
    <property type="protein sequence ID" value="GBP73620.1"/>
    <property type="molecule type" value="Genomic_DNA"/>
</dbReference>
<evidence type="ECO:0000256" key="1">
    <source>
        <dbReference type="SAM" id="MobiDB-lite"/>
    </source>
</evidence>
<reference evidence="2 3" key="1">
    <citation type="journal article" date="2019" name="Commun. Biol.">
        <title>The bagworm genome reveals a unique fibroin gene that provides high tensile strength.</title>
        <authorList>
            <person name="Kono N."/>
            <person name="Nakamura H."/>
            <person name="Ohtoshi R."/>
            <person name="Tomita M."/>
            <person name="Numata K."/>
            <person name="Arakawa K."/>
        </authorList>
    </citation>
    <scope>NUCLEOTIDE SEQUENCE [LARGE SCALE GENOMIC DNA]</scope>
</reference>
<sequence>MDAGSRLMQTHRHLDTTRLLTDAIDDAQLSRCERVQEQFRFCRSVRRESSPCETFLSPADLTTGKIFEQRHYRDPSGRHVSPLLLAPDRDRLDGLLRHGATAPATAGATSRARSTPTRCLH</sequence>
<dbReference type="Proteomes" id="UP000299102">
    <property type="component" value="Unassembled WGS sequence"/>
</dbReference>
<feature type="region of interest" description="Disordered" evidence="1">
    <location>
        <begin position="100"/>
        <end position="121"/>
    </location>
</feature>
<gene>
    <name evidence="2" type="ORF">EVAR_49242_1</name>
</gene>
<dbReference type="AlphaFoldDB" id="A0A4C1YF17"/>
<dbReference type="OrthoDB" id="8065733at2759"/>
<comment type="caution">
    <text evidence="2">The sequence shown here is derived from an EMBL/GenBank/DDBJ whole genome shotgun (WGS) entry which is preliminary data.</text>
</comment>
<organism evidence="2 3">
    <name type="scientific">Eumeta variegata</name>
    <name type="common">Bagworm moth</name>
    <name type="synonym">Eumeta japonica</name>
    <dbReference type="NCBI Taxonomy" id="151549"/>
    <lineage>
        <taxon>Eukaryota</taxon>
        <taxon>Metazoa</taxon>
        <taxon>Ecdysozoa</taxon>
        <taxon>Arthropoda</taxon>
        <taxon>Hexapoda</taxon>
        <taxon>Insecta</taxon>
        <taxon>Pterygota</taxon>
        <taxon>Neoptera</taxon>
        <taxon>Endopterygota</taxon>
        <taxon>Lepidoptera</taxon>
        <taxon>Glossata</taxon>
        <taxon>Ditrysia</taxon>
        <taxon>Tineoidea</taxon>
        <taxon>Psychidae</taxon>
        <taxon>Oiketicinae</taxon>
        <taxon>Eumeta</taxon>
    </lineage>
</organism>
<accession>A0A4C1YF17</accession>
<name>A0A4C1YF17_EUMVA</name>
<protein>
    <submittedName>
        <fullName evidence="2">Uncharacterized protein</fullName>
    </submittedName>
</protein>
<evidence type="ECO:0000313" key="3">
    <source>
        <dbReference type="Proteomes" id="UP000299102"/>
    </source>
</evidence>